<dbReference type="AlphaFoldDB" id="A0A4Y7IM28"/>
<feature type="transmembrane region" description="Helical" evidence="1">
    <location>
        <begin position="60"/>
        <end position="77"/>
    </location>
</feature>
<evidence type="ECO:0000313" key="2">
    <source>
        <dbReference type="EMBL" id="RZC49944.1"/>
    </source>
</evidence>
<proteinExistence type="predicted"/>
<organism evidence="2 3">
    <name type="scientific">Papaver somniferum</name>
    <name type="common">Opium poppy</name>
    <dbReference type="NCBI Taxonomy" id="3469"/>
    <lineage>
        <taxon>Eukaryota</taxon>
        <taxon>Viridiplantae</taxon>
        <taxon>Streptophyta</taxon>
        <taxon>Embryophyta</taxon>
        <taxon>Tracheophyta</taxon>
        <taxon>Spermatophyta</taxon>
        <taxon>Magnoliopsida</taxon>
        <taxon>Ranunculales</taxon>
        <taxon>Papaveraceae</taxon>
        <taxon>Papaveroideae</taxon>
        <taxon>Papaver</taxon>
    </lineage>
</organism>
<reference evidence="2 3" key="1">
    <citation type="journal article" date="2018" name="Science">
        <title>The opium poppy genome and morphinan production.</title>
        <authorList>
            <person name="Guo L."/>
            <person name="Winzer T."/>
            <person name="Yang X."/>
            <person name="Li Y."/>
            <person name="Ning Z."/>
            <person name="He Z."/>
            <person name="Teodor R."/>
            <person name="Lu Y."/>
            <person name="Bowser T.A."/>
            <person name="Graham I.A."/>
            <person name="Ye K."/>
        </authorList>
    </citation>
    <scope>NUCLEOTIDE SEQUENCE [LARGE SCALE GENOMIC DNA]</scope>
    <source>
        <strain evidence="3">cv. HN1</strain>
        <tissue evidence="2">Leaves</tissue>
    </source>
</reference>
<evidence type="ECO:0000313" key="3">
    <source>
        <dbReference type="Proteomes" id="UP000316621"/>
    </source>
</evidence>
<keyword evidence="1" id="KW-0812">Transmembrane</keyword>
<evidence type="ECO:0000256" key="1">
    <source>
        <dbReference type="SAM" id="Phobius"/>
    </source>
</evidence>
<gene>
    <name evidence="2" type="ORF">C5167_018360</name>
</gene>
<dbReference type="EMBL" id="CM010716">
    <property type="protein sequence ID" value="RZC49944.1"/>
    <property type="molecule type" value="Genomic_DNA"/>
</dbReference>
<keyword evidence="1" id="KW-0472">Membrane</keyword>
<name>A0A4Y7IM28_PAPSO</name>
<keyword evidence="1" id="KW-1133">Transmembrane helix</keyword>
<accession>A0A4Y7IM28</accession>
<protein>
    <submittedName>
        <fullName evidence="2">Uncharacterized protein</fullName>
    </submittedName>
</protein>
<keyword evidence="3" id="KW-1185">Reference proteome</keyword>
<dbReference type="Proteomes" id="UP000316621">
    <property type="component" value="Chromosome 2"/>
</dbReference>
<sequence length="234" mass="26355">MIIQNNFSFLPLINSLSSLFLVFLSRALIYQEKGDIISGTSASGTHHSGWFGVHWWNGRFFVLLFTTLGVFSPLAFIKQAGSNLFALACLSEPLLEVQDSVSNRLGLQSILVQILTRDMGTGAVREVGLPSGVLNIVTELSPEADARLTSYPHVDKKKKHGKETLRMFKKPGDVTFSSYYVAYKLKARYFRPYLEKEFEELNFQRRDAQHASISSKNAAEQQILFSYSCIDINM</sequence>
<dbReference type="Gramene" id="RZC49944">
    <property type="protein sequence ID" value="RZC49944"/>
    <property type="gene ID" value="C5167_018360"/>
</dbReference>
<feature type="transmembrane region" description="Helical" evidence="1">
    <location>
        <begin position="7"/>
        <end position="29"/>
    </location>
</feature>
<dbReference type="STRING" id="3469.A0A4Y7IM28"/>